<feature type="domain" description="RiboL-PSP-HEPN" evidence="1">
    <location>
        <begin position="30"/>
        <end position="155"/>
    </location>
</feature>
<reference evidence="2 3" key="1">
    <citation type="submission" date="2020-01" db="EMBL/GenBank/DDBJ databases">
        <title>Insect and environment-associated Actinomycetes.</title>
        <authorList>
            <person name="Currrie C."/>
            <person name="Chevrette M."/>
            <person name="Carlson C."/>
            <person name="Stubbendieck R."/>
            <person name="Wendt-Pienkowski E."/>
        </authorList>
    </citation>
    <scope>NUCLEOTIDE SEQUENCE [LARGE SCALE GENOMIC DNA]</scope>
    <source>
        <strain evidence="2 3">SID7739</strain>
    </source>
</reference>
<dbReference type="AlphaFoldDB" id="A0A6G3TD49"/>
<name>A0A6G3TD49_9ACTN</name>
<evidence type="ECO:0000259" key="1">
    <source>
        <dbReference type="Pfam" id="PF18735"/>
    </source>
</evidence>
<comment type="caution">
    <text evidence="2">The sequence shown here is derived from an EMBL/GenBank/DDBJ whole genome shotgun (WGS) entry which is preliminary data.</text>
</comment>
<dbReference type="Pfam" id="PF18735">
    <property type="entry name" value="HEPN_RiboL-PSP"/>
    <property type="match status" value="1"/>
</dbReference>
<dbReference type="InterPro" id="IPR041519">
    <property type="entry name" value="HEPN_RiboL-PSP"/>
</dbReference>
<dbReference type="RefSeq" id="WP_164274359.1">
    <property type="nucleotide sequence ID" value="NZ_JAAGMQ010000413.1"/>
</dbReference>
<gene>
    <name evidence="2" type="ORF">G3I66_14475</name>
</gene>
<sequence>MSSSWPPRTVKALSQSIDAIAEWVRNPPSTSTDDEKIWIVRFFVVRTCGYLEQVVYESVRSYVDAKSGGPLRIYAQTWISRSRNPSPENMLDLAGRFGGAFEEQLRSLLDRDDQRLYREIALLVDRRHKIAHGLNEGLTGTKALALYACALEVAEWFLDAFNPSSGPNRNKKDQ</sequence>
<protein>
    <recommendedName>
        <fullName evidence="1">RiboL-PSP-HEPN domain-containing protein</fullName>
    </recommendedName>
</protein>
<evidence type="ECO:0000313" key="2">
    <source>
        <dbReference type="EMBL" id="NEC34375.1"/>
    </source>
</evidence>
<accession>A0A6G3TD49</accession>
<dbReference type="Proteomes" id="UP000475666">
    <property type="component" value="Unassembled WGS sequence"/>
</dbReference>
<evidence type="ECO:0000313" key="3">
    <source>
        <dbReference type="Proteomes" id="UP000475666"/>
    </source>
</evidence>
<proteinExistence type="predicted"/>
<organism evidence="2 3">
    <name type="scientific">Streptomyces rubrogriseus</name>
    <dbReference type="NCBI Taxonomy" id="194673"/>
    <lineage>
        <taxon>Bacteria</taxon>
        <taxon>Bacillati</taxon>
        <taxon>Actinomycetota</taxon>
        <taxon>Actinomycetes</taxon>
        <taxon>Kitasatosporales</taxon>
        <taxon>Streptomycetaceae</taxon>
        <taxon>Streptomyces</taxon>
        <taxon>Streptomyces violaceoruber group</taxon>
    </lineage>
</organism>
<dbReference type="EMBL" id="JAAGMQ010000413">
    <property type="protein sequence ID" value="NEC34375.1"/>
    <property type="molecule type" value="Genomic_DNA"/>
</dbReference>